<protein>
    <submittedName>
        <fullName evidence="2">Rhodanese-like protein</fullName>
    </submittedName>
</protein>
<feature type="domain" description="Rhodanese" evidence="1">
    <location>
        <begin position="23"/>
        <end position="127"/>
    </location>
</feature>
<dbReference type="EMBL" id="KV419406">
    <property type="protein sequence ID" value="KZS93621.1"/>
    <property type="molecule type" value="Genomic_DNA"/>
</dbReference>
<dbReference type="OrthoDB" id="102559at2759"/>
<name>A0A164UXJ6_9AGAM</name>
<dbReference type="AlphaFoldDB" id="A0A164UXJ6"/>
<evidence type="ECO:0000313" key="2">
    <source>
        <dbReference type="EMBL" id="KZS93621.1"/>
    </source>
</evidence>
<dbReference type="InterPro" id="IPR036873">
    <property type="entry name" value="Rhodanese-like_dom_sf"/>
</dbReference>
<sequence length="138" mass="15650">MVSSVGYISGQELKEIIKGPGKPGTDYLVVDVRDEDHAGGNITNSAHWPSEEFEEGVHKLIAESKHLPKIIFHCALSQQRGPFAARHYARIREHEARKSPNDFANQEVLILRSGFTGWQQLYKDDAELVVNWDPERWG</sequence>
<proteinExistence type="predicted"/>
<keyword evidence="3" id="KW-1185">Reference proteome</keyword>
<dbReference type="PROSITE" id="PS50206">
    <property type="entry name" value="RHODANESE_3"/>
    <property type="match status" value="1"/>
</dbReference>
<dbReference type="PANTHER" id="PTHR10828:SF38">
    <property type="entry name" value="ARSENICAL-RESISTANCE PROTEIN 2-RELATED"/>
    <property type="match status" value="1"/>
</dbReference>
<gene>
    <name evidence="2" type="ORF">SISNIDRAFT_485237</name>
</gene>
<organism evidence="2 3">
    <name type="scientific">Sistotremastrum niveocremeum HHB9708</name>
    <dbReference type="NCBI Taxonomy" id="1314777"/>
    <lineage>
        <taxon>Eukaryota</taxon>
        <taxon>Fungi</taxon>
        <taxon>Dikarya</taxon>
        <taxon>Basidiomycota</taxon>
        <taxon>Agaricomycotina</taxon>
        <taxon>Agaricomycetes</taxon>
        <taxon>Sistotremastrales</taxon>
        <taxon>Sistotremastraceae</taxon>
        <taxon>Sertulicium</taxon>
        <taxon>Sertulicium niveocremeum</taxon>
    </lineage>
</organism>
<evidence type="ECO:0000313" key="3">
    <source>
        <dbReference type="Proteomes" id="UP000076722"/>
    </source>
</evidence>
<dbReference type="SUPFAM" id="SSF52821">
    <property type="entry name" value="Rhodanese/Cell cycle control phosphatase"/>
    <property type="match status" value="1"/>
</dbReference>
<accession>A0A164UXJ6</accession>
<dbReference type="GO" id="GO:0005737">
    <property type="term" value="C:cytoplasm"/>
    <property type="evidence" value="ECO:0007669"/>
    <property type="project" value="TreeGrafter"/>
</dbReference>
<dbReference type="GO" id="GO:0004725">
    <property type="term" value="F:protein tyrosine phosphatase activity"/>
    <property type="evidence" value="ECO:0007669"/>
    <property type="project" value="TreeGrafter"/>
</dbReference>
<dbReference type="SMART" id="SM00450">
    <property type="entry name" value="RHOD"/>
    <property type="match status" value="1"/>
</dbReference>
<dbReference type="InterPro" id="IPR001763">
    <property type="entry name" value="Rhodanese-like_dom"/>
</dbReference>
<evidence type="ECO:0000259" key="1">
    <source>
        <dbReference type="PROSITE" id="PS50206"/>
    </source>
</evidence>
<dbReference type="GO" id="GO:0005634">
    <property type="term" value="C:nucleus"/>
    <property type="evidence" value="ECO:0007669"/>
    <property type="project" value="TreeGrafter"/>
</dbReference>
<dbReference type="Proteomes" id="UP000076722">
    <property type="component" value="Unassembled WGS sequence"/>
</dbReference>
<dbReference type="PANTHER" id="PTHR10828">
    <property type="entry name" value="M-PHASE INDUCER PHOSPHATASE DUAL SPECIFICITY PHOSPHATASE CDC25"/>
    <property type="match status" value="1"/>
</dbReference>
<dbReference type="Pfam" id="PF00581">
    <property type="entry name" value="Rhodanese"/>
    <property type="match status" value="1"/>
</dbReference>
<reference evidence="2 3" key="1">
    <citation type="journal article" date="2016" name="Mol. Biol. Evol.">
        <title>Comparative Genomics of Early-Diverging Mushroom-Forming Fungi Provides Insights into the Origins of Lignocellulose Decay Capabilities.</title>
        <authorList>
            <person name="Nagy L.G."/>
            <person name="Riley R."/>
            <person name="Tritt A."/>
            <person name="Adam C."/>
            <person name="Daum C."/>
            <person name="Floudas D."/>
            <person name="Sun H."/>
            <person name="Yadav J.S."/>
            <person name="Pangilinan J."/>
            <person name="Larsson K.H."/>
            <person name="Matsuura K."/>
            <person name="Barry K."/>
            <person name="Labutti K."/>
            <person name="Kuo R."/>
            <person name="Ohm R.A."/>
            <person name="Bhattacharya S.S."/>
            <person name="Shirouzu T."/>
            <person name="Yoshinaga Y."/>
            <person name="Martin F.M."/>
            <person name="Grigoriev I.V."/>
            <person name="Hibbett D.S."/>
        </authorList>
    </citation>
    <scope>NUCLEOTIDE SEQUENCE [LARGE SCALE GENOMIC DNA]</scope>
    <source>
        <strain evidence="2 3">HHB9708</strain>
    </source>
</reference>
<dbReference type="Gene3D" id="3.40.250.10">
    <property type="entry name" value="Rhodanese-like domain"/>
    <property type="match status" value="1"/>
</dbReference>
<dbReference type="STRING" id="1314777.A0A164UXJ6"/>